<evidence type="ECO:0000313" key="1">
    <source>
        <dbReference type="EMBL" id="MEL0604180.1"/>
    </source>
</evidence>
<dbReference type="EMBL" id="JBAKAX010000006">
    <property type="protein sequence ID" value="MEL0604180.1"/>
    <property type="molecule type" value="Genomic_DNA"/>
</dbReference>
<protein>
    <submittedName>
        <fullName evidence="1">DUF1080 domain-containing protein</fullName>
    </submittedName>
</protein>
<comment type="caution">
    <text evidence="1">The sequence shown here is derived from an EMBL/GenBank/DDBJ whole genome shotgun (WGS) entry which is preliminary data.</text>
</comment>
<name>A0ACC6R3D0_9GAMM</name>
<organism evidence="1 2">
    <name type="scientific">Pseudoalteromonas undina</name>
    <dbReference type="NCBI Taxonomy" id="43660"/>
    <lineage>
        <taxon>Bacteria</taxon>
        <taxon>Pseudomonadati</taxon>
        <taxon>Pseudomonadota</taxon>
        <taxon>Gammaproteobacteria</taxon>
        <taxon>Alteromonadales</taxon>
        <taxon>Pseudoalteromonadaceae</taxon>
        <taxon>Pseudoalteromonas</taxon>
    </lineage>
</organism>
<proteinExistence type="predicted"/>
<sequence>MTGIKSYLAIFFVFSVTACTTTQRVNLLDPQLSRFDNVYSFGQARFIDGELHLISSSNWFLTTKQRYSNFILTADIKMPNVDEYSNSGIIFRGQIEKDKGGKRVVGYQAEIDPSPRRWSGGLFDQGRRKWLYPEHPKRSHKDNDFIKSHLPSWSELQAGAYKPDEWNSLRVVCDGASIKIFLNDVLTTHVEDIKDDEGVIGFQHHGSKSYKRSGLRDNVVRFKNIFIQELKQ</sequence>
<gene>
    <name evidence="1" type="ORF">V6250_08375</name>
</gene>
<evidence type="ECO:0000313" key="2">
    <source>
        <dbReference type="Proteomes" id="UP001374952"/>
    </source>
</evidence>
<keyword evidence="2" id="KW-1185">Reference proteome</keyword>
<accession>A0ACC6R3D0</accession>
<reference evidence="1" key="1">
    <citation type="submission" date="2024-02" db="EMBL/GenBank/DDBJ databases">
        <title>Bacteria isolated from the canopy kelp, Nereocystis luetkeana.</title>
        <authorList>
            <person name="Pfister C.A."/>
            <person name="Younker I.T."/>
            <person name="Light S.H."/>
        </authorList>
    </citation>
    <scope>NUCLEOTIDE SEQUENCE</scope>
    <source>
        <strain evidence="1">TN.2.01</strain>
    </source>
</reference>
<dbReference type="Proteomes" id="UP001374952">
    <property type="component" value="Unassembled WGS sequence"/>
</dbReference>